<proteinExistence type="predicted"/>
<gene>
    <name evidence="1" type="ORF">LCGC14_0889160</name>
</gene>
<dbReference type="EMBL" id="LAZR01002837">
    <property type="protein sequence ID" value="KKN25005.1"/>
    <property type="molecule type" value="Genomic_DNA"/>
</dbReference>
<name>A0A0F9NZS8_9ZZZZ</name>
<comment type="caution">
    <text evidence="1">The sequence shown here is derived from an EMBL/GenBank/DDBJ whole genome shotgun (WGS) entry which is preliminary data.</text>
</comment>
<accession>A0A0F9NZS8</accession>
<dbReference type="AlphaFoldDB" id="A0A0F9NZS8"/>
<protein>
    <submittedName>
        <fullName evidence="1">Uncharacterized protein</fullName>
    </submittedName>
</protein>
<reference evidence="1" key="1">
    <citation type="journal article" date="2015" name="Nature">
        <title>Complex archaea that bridge the gap between prokaryotes and eukaryotes.</title>
        <authorList>
            <person name="Spang A."/>
            <person name="Saw J.H."/>
            <person name="Jorgensen S.L."/>
            <person name="Zaremba-Niedzwiedzka K."/>
            <person name="Martijn J."/>
            <person name="Lind A.E."/>
            <person name="van Eijk R."/>
            <person name="Schleper C."/>
            <person name="Guy L."/>
            <person name="Ettema T.J."/>
        </authorList>
    </citation>
    <scope>NUCLEOTIDE SEQUENCE</scope>
</reference>
<sequence length="44" mass="5599">MRLRHIYKRWKHRRWNKGKGTLTKEQLDHLDKAILKEWVKRNET</sequence>
<organism evidence="1">
    <name type="scientific">marine sediment metagenome</name>
    <dbReference type="NCBI Taxonomy" id="412755"/>
    <lineage>
        <taxon>unclassified sequences</taxon>
        <taxon>metagenomes</taxon>
        <taxon>ecological metagenomes</taxon>
    </lineage>
</organism>
<evidence type="ECO:0000313" key="1">
    <source>
        <dbReference type="EMBL" id="KKN25005.1"/>
    </source>
</evidence>